<feature type="transmembrane region" description="Helical" evidence="1">
    <location>
        <begin position="21"/>
        <end position="44"/>
    </location>
</feature>
<dbReference type="OrthoDB" id="3789019at2"/>
<feature type="transmembrane region" description="Helical" evidence="1">
    <location>
        <begin position="56"/>
        <end position="78"/>
    </location>
</feature>
<reference evidence="3" key="1">
    <citation type="submission" date="2016-10" db="EMBL/GenBank/DDBJ databases">
        <authorList>
            <person name="Varghese N."/>
            <person name="Submissions S."/>
        </authorList>
    </citation>
    <scope>NUCLEOTIDE SEQUENCE [LARGE SCALE GENOMIC DNA]</scope>
    <source>
        <strain evidence="3">CGMCC 1.11101</strain>
    </source>
</reference>
<proteinExistence type="predicted"/>
<keyword evidence="1" id="KW-0472">Membrane</keyword>
<organism evidence="2 3">
    <name type="scientific">Mycetocola miduiensis</name>
    <dbReference type="NCBI Taxonomy" id="995034"/>
    <lineage>
        <taxon>Bacteria</taxon>
        <taxon>Bacillati</taxon>
        <taxon>Actinomycetota</taxon>
        <taxon>Actinomycetes</taxon>
        <taxon>Micrococcales</taxon>
        <taxon>Microbacteriaceae</taxon>
        <taxon>Mycetocola</taxon>
    </lineage>
</organism>
<gene>
    <name evidence="2" type="ORF">SAMN05216219_2599</name>
</gene>
<dbReference type="AlphaFoldDB" id="A0A1I5CVA6"/>
<dbReference type="RefSeq" id="WP_090712076.1">
    <property type="nucleotide sequence ID" value="NZ_FOVM01000007.1"/>
</dbReference>
<evidence type="ECO:0000313" key="3">
    <source>
        <dbReference type="Proteomes" id="UP000198867"/>
    </source>
</evidence>
<feature type="transmembrane region" description="Helical" evidence="1">
    <location>
        <begin position="85"/>
        <end position="103"/>
    </location>
</feature>
<dbReference type="EMBL" id="FOVM01000007">
    <property type="protein sequence ID" value="SFN90878.1"/>
    <property type="molecule type" value="Genomic_DNA"/>
</dbReference>
<keyword evidence="1" id="KW-1133">Transmembrane helix</keyword>
<keyword evidence="1" id="KW-0812">Transmembrane</keyword>
<protein>
    <submittedName>
        <fullName evidence="2">Uncharacterized protein</fullName>
    </submittedName>
</protein>
<dbReference type="STRING" id="995034.SAMN05216219_2599"/>
<feature type="transmembrane region" description="Helical" evidence="1">
    <location>
        <begin position="123"/>
        <end position="144"/>
    </location>
</feature>
<evidence type="ECO:0000313" key="2">
    <source>
        <dbReference type="EMBL" id="SFN90878.1"/>
    </source>
</evidence>
<evidence type="ECO:0000256" key="1">
    <source>
        <dbReference type="SAM" id="Phobius"/>
    </source>
</evidence>
<dbReference type="Proteomes" id="UP000198867">
    <property type="component" value="Unassembled WGS sequence"/>
</dbReference>
<sequence length="159" mass="17255">METLNESGRGGTLRNGSFRRRIGFSAAIVVNAVLLGLVNGWPGWRAVPILTGEADSVVLVFNLALVVGILVNTVNMIADIRWVRAVGEIITSAVALVFLTQLLRVFPFSFSDGSVDWAFVIRTVLWFAVAGCVISILVSGVIVVREVTRNRQDLAEQQS</sequence>
<accession>A0A1I5CVA6</accession>
<name>A0A1I5CVA6_9MICO</name>
<keyword evidence="3" id="KW-1185">Reference proteome</keyword>